<comment type="subcellular location">
    <subcellularLocation>
        <location evidence="2 15">Cell membrane</location>
        <topology evidence="2 15">Peripheral membrane protein</topology>
    </subcellularLocation>
</comment>
<sequence>MIKNYRLDVVSAEKQLFSGFVQKLQVSGIEGELGIYPGHSPLLTVIKPGMIRLIKKNGEEEFIYLSGGIFEVQPSRSIVLADIAIRGTDLDEQRALKAKSKAEQQIKDKHKDINYLIASVKLAKAMAKLRVIELTKKSIK</sequence>
<dbReference type="FunFam" id="1.20.5.440:FF:000001">
    <property type="entry name" value="ATP synthase epsilon chain"/>
    <property type="match status" value="1"/>
</dbReference>
<evidence type="ECO:0000256" key="6">
    <source>
        <dbReference type="ARBA" id="ARBA00022448"/>
    </source>
</evidence>
<keyword evidence="7 15" id="KW-1003">Cell membrane</keyword>
<dbReference type="GO" id="GO:0005524">
    <property type="term" value="F:ATP binding"/>
    <property type="evidence" value="ECO:0007669"/>
    <property type="project" value="UniProtKB-UniRule"/>
</dbReference>
<dbReference type="RefSeq" id="WP_136131947.1">
    <property type="nucleotide sequence ID" value="NZ_PDKS01000006.1"/>
</dbReference>
<evidence type="ECO:0000256" key="9">
    <source>
        <dbReference type="ARBA" id="ARBA00023065"/>
    </source>
</evidence>
<evidence type="ECO:0000256" key="8">
    <source>
        <dbReference type="ARBA" id="ARBA00022781"/>
    </source>
</evidence>
<dbReference type="InterPro" id="IPR036771">
    <property type="entry name" value="ATPsynth_dsu/esu_N"/>
</dbReference>
<reference evidence="19 20" key="1">
    <citation type="journal article" date="2018" name="Genome Biol. Evol.">
        <title>Cladogenesis and Genomic Streamlining in Extracellular Endosymbionts of Tropical Stink Bugs.</title>
        <authorList>
            <person name="Otero-Bravo A."/>
            <person name="Goffredi S."/>
            <person name="Sabree Z.L."/>
        </authorList>
    </citation>
    <scope>NUCLEOTIDE SEQUENCE [LARGE SCALE GENOMIC DNA]</scope>
    <source>
        <strain evidence="19 20">SoET</strain>
    </source>
</reference>
<dbReference type="FunFam" id="2.60.15.10:FF:000001">
    <property type="entry name" value="ATP synthase epsilon chain"/>
    <property type="match status" value="1"/>
</dbReference>
<comment type="function">
    <text evidence="1 15">Produces ATP from ADP in the presence of a proton gradient across the membrane.</text>
</comment>
<dbReference type="Pfam" id="PF02823">
    <property type="entry name" value="ATP-synt_DE_N"/>
    <property type="match status" value="1"/>
</dbReference>
<evidence type="ECO:0000256" key="4">
    <source>
        <dbReference type="ARBA" id="ARBA00011648"/>
    </source>
</evidence>
<evidence type="ECO:0000256" key="3">
    <source>
        <dbReference type="ARBA" id="ARBA00005712"/>
    </source>
</evidence>
<dbReference type="InterPro" id="IPR001469">
    <property type="entry name" value="ATP_synth_F1_dsu/esu"/>
</dbReference>
<organism evidence="19 20">
    <name type="scientific">Candidatus Pantoea edessiphila</name>
    <dbReference type="NCBI Taxonomy" id="2044610"/>
    <lineage>
        <taxon>Bacteria</taxon>
        <taxon>Pseudomonadati</taxon>
        <taxon>Pseudomonadota</taxon>
        <taxon>Gammaproteobacteria</taxon>
        <taxon>Enterobacterales</taxon>
        <taxon>Erwiniaceae</taxon>
        <taxon>Pantoea</taxon>
    </lineage>
</organism>
<name>A0A2P5SXB3_9GAMM</name>
<evidence type="ECO:0000256" key="11">
    <source>
        <dbReference type="ARBA" id="ARBA00023196"/>
    </source>
</evidence>
<dbReference type="Pfam" id="PF00401">
    <property type="entry name" value="ATP-synt_DE"/>
    <property type="match status" value="1"/>
</dbReference>
<dbReference type="SUPFAM" id="SSF51344">
    <property type="entry name" value="Epsilon subunit of F1F0-ATP synthase N-terminal domain"/>
    <property type="match status" value="1"/>
</dbReference>
<keyword evidence="10 15" id="KW-0472">Membrane</keyword>
<evidence type="ECO:0000256" key="13">
    <source>
        <dbReference type="ARBA" id="ARBA00030215"/>
    </source>
</evidence>
<evidence type="ECO:0000256" key="7">
    <source>
        <dbReference type="ARBA" id="ARBA00022475"/>
    </source>
</evidence>
<dbReference type="InterPro" id="IPR020547">
    <property type="entry name" value="ATP_synth_F1_esu_C"/>
</dbReference>
<dbReference type="AlphaFoldDB" id="A0A2P5SXB3"/>
<dbReference type="SUPFAM" id="SSF46604">
    <property type="entry name" value="Epsilon subunit of F1F0-ATP synthase C-terminal domain"/>
    <property type="match status" value="1"/>
</dbReference>
<evidence type="ECO:0000256" key="12">
    <source>
        <dbReference type="ARBA" id="ARBA00023310"/>
    </source>
</evidence>
<evidence type="ECO:0000256" key="15">
    <source>
        <dbReference type="HAMAP-Rule" id="MF_00530"/>
    </source>
</evidence>
<dbReference type="InterPro" id="IPR020546">
    <property type="entry name" value="ATP_synth_F1_dsu/esu_N"/>
</dbReference>
<comment type="similarity">
    <text evidence="3 15 16">Belongs to the ATPase epsilon chain family.</text>
</comment>
<evidence type="ECO:0000256" key="10">
    <source>
        <dbReference type="ARBA" id="ARBA00023136"/>
    </source>
</evidence>
<keyword evidence="9 15" id="KW-0406">Ion transport</keyword>
<comment type="caution">
    <text evidence="19">The sequence shown here is derived from an EMBL/GenBank/DDBJ whole genome shotgun (WGS) entry which is preliminary data.</text>
</comment>
<evidence type="ECO:0000259" key="18">
    <source>
        <dbReference type="Pfam" id="PF02823"/>
    </source>
</evidence>
<evidence type="ECO:0000256" key="1">
    <source>
        <dbReference type="ARBA" id="ARBA00003543"/>
    </source>
</evidence>
<keyword evidence="19" id="KW-0378">Hydrolase</keyword>
<protein>
    <recommendedName>
        <fullName evidence="5 15">ATP synthase epsilon chain</fullName>
    </recommendedName>
    <alternativeName>
        <fullName evidence="14 15">ATP synthase F1 sector epsilon subunit</fullName>
    </alternativeName>
    <alternativeName>
        <fullName evidence="13 15">F-ATPase epsilon subunit</fullName>
    </alternativeName>
</protein>
<feature type="domain" description="ATP synthase epsilon subunit C-terminal" evidence="17">
    <location>
        <begin position="89"/>
        <end position="133"/>
    </location>
</feature>
<dbReference type="CDD" id="cd12152">
    <property type="entry name" value="F1-ATPase_delta"/>
    <property type="match status" value="1"/>
</dbReference>
<evidence type="ECO:0000256" key="14">
    <source>
        <dbReference type="ARBA" id="ARBA00031795"/>
    </source>
</evidence>
<dbReference type="Proteomes" id="UP000296034">
    <property type="component" value="Unassembled WGS sequence"/>
</dbReference>
<proteinExistence type="inferred from homology"/>
<keyword evidence="11 15" id="KW-0139">CF(1)</keyword>
<dbReference type="Gene3D" id="1.20.5.440">
    <property type="entry name" value="ATP synthase delta/epsilon subunit, C-terminal domain"/>
    <property type="match status" value="1"/>
</dbReference>
<dbReference type="GO" id="GO:0005886">
    <property type="term" value="C:plasma membrane"/>
    <property type="evidence" value="ECO:0007669"/>
    <property type="project" value="UniProtKB-SubCell"/>
</dbReference>
<evidence type="ECO:0000313" key="20">
    <source>
        <dbReference type="Proteomes" id="UP000296034"/>
    </source>
</evidence>
<dbReference type="Gene3D" id="2.60.15.10">
    <property type="entry name" value="F0F1 ATP synthase delta/epsilon subunit, N-terminal"/>
    <property type="match status" value="1"/>
</dbReference>
<dbReference type="NCBIfam" id="NF001847">
    <property type="entry name" value="PRK00571.1-4"/>
    <property type="match status" value="1"/>
</dbReference>
<keyword evidence="12 15" id="KW-0066">ATP synthesis</keyword>
<dbReference type="InterPro" id="IPR036794">
    <property type="entry name" value="ATP_F1_dsu/esu_C_sf"/>
</dbReference>
<evidence type="ECO:0000256" key="5">
    <source>
        <dbReference type="ARBA" id="ARBA00014480"/>
    </source>
</evidence>
<evidence type="ECO:0000313" key="19">
    <source>
        <dbReference type="EMBL" id="PPI86965.1"/>
    </source>
</evidence>
<dbReference type="GO" id="GO:0046933">
    <property type="term" value="F:proton-transporting ATP synthase activity, rotational mechanism"/>
    <property type="evidence" value="ECO:0007669"/>
    <property type="project" value="UniProtKB-UniRule"/>
</dbReference>
<dbReference type="EMBL" id="PDKS01000006">
    <property type="protein sequence ID" value="PPI86965.1"/>
    <property type="molecule type" value="Genomic_DNA"/>
</dbReference>
<dbReference type="GO" id="GO:0016787">
    <property type="term" value="F:hydrolase activity"/>
    <property type="evidence" value="ECO:0007669"/>
    <property type="project" value="UniProtKB-KW"/>
</dbReference>
<accession>A0A2P5SXB3</accession>
<keyword evidence="6 15" id="KW-0813">Transport</keyword>
<dbReference type="NCBIfam" id="TIGR01216">
    <property type="entry name" value="ATP_synt_epsi"/>
    <property type="match status" value="1"/>
</dbReference>
<dbReference type="GO" id="GO:0045259">
    <property type="term" value="C:proton-transporting ATP synthase complex"/>
    <property type="evidence" value="ECO:0007669"/>
    <property type="project" value="UniProtKB-KW"/>
</dbReference>
<gene>
    <name evidence="15 19" type="primary">atpC</name>
    <name evidence="19" type="ORF">CRV11_03380</name>
</gene>
<dbReference type="PANTHER" id="PTHR13822:SF10">
    <property type="entry name" value="ATP SYNTHASE EPSILON CHAIN, CHLOROPLASTIC"/>
    <property type="match status" value="1"/>
</dbReference>
<keyword evidence="8 15" id="KW-0375">Hydrogen ion transport</keyword>
<evidence type="ECO:0000259" key="17">
    <source>
        <dbReference type="Pfam" id="PF00401"/>
    </source>
</evidence>
<dbReference type="HAMAP" id="MF_00530">
    <property type="entry name" value="ATP_synth_epsil_bac"/>
    <property type="match status" value="1"/>
</dbReference>
<comment type="subunit">
    <text evidence="4 15 16">F-type ATPases have 2 components, CF(1) - the catalytic core - and CF(0) - the membrane proton channel. CF(1) has five subunits: alpha(3), beta(3), gamma(1), delta(1), epsilon(1). CF(0) has three main subunits: a, b and c.</text>
</comment>
<feature type="domain" description="ATP synthase F1 complex delta/epsilon subunit N-terminal" evidence="18">
    <location>
        <begin position="6"/>
        <end position="83"/>
    </location>
</feature>
<evidence type="ECO:0000256" key="16">
    <source>
        <dbReference type="RuleBase" id="RU003656"/>
    </source>
</evidence>
<evidence type="ECO:0000256" key="2">
    <source>
        <dbReference type="ARBA" id="ARBA00004202"/>
    </source>
</evidence>
<dbReference type="PANTHER" id="PTHR13822">
    <property type="entry name" value="ATP SYNTHASE DELTA/EPSILON CHAIN"/>
    <property type="match status" value="1"/>
</dbReference>
<dbReference type="OrthoDB" id="9791445at2"/>